<dbReference type="EC" id="4.2.99.18" evidence="12"/>
<dbReference type="InterPro" id="IPR023170">
    <property type="entry name" value="HhH_base_excis_C"/>
</dbReference>
<comment type="similarity">
    <text evidence="1 12">Belongs to the Nth/MutY family.</text>
</comment>
<dbReference type="GO" id="GO:0003677">
    <property type="term" value="F:DNA binding"/>
    <property type="evidence" value="ECO:0007669"/>
    <property type="project" value="UniProtKB-UniRule"/>
</dbReference>
<keyword evidence="4 12" id="KW-0227">DNA damage</keyword>
<comment type="function">
    <text evidence="12">DNA repair enzyme that has both DNA N-glycosylase activity and AP-lyase activity. The DNA N-glycosylase activity releases various damaged pyrimidines from DNA by cleaving the N-glycosidic bond, leaving an AP (apurinic/apyrimidinic) site. The AP-lyase activity cleaves the phosphodiester bond 3' to the AP site by a beta-elimination, leaving a 3'-terminal unsaturated sugar and a product with a terminal 5'-phosphate.</text>
</comment>
<dbReference type="AlphaFoldDB" id="A0A7W6MLG1"/>
<feature type="binding site" evidence="12">
    <location>
        <position position="279"/>
    </location>
    <ligand>
        <name>[4Fe-4S] cluster</name>
        <dbReference type="ChEBI" id="CHEBI:49883"/>
    </ligand>
</feature>
<dbReference type="InterPro" id="IPR004036">
    <property type="entry name" value="Endonuclease-III-like_CS2"/>
</dbReference>
<keyword evidence="8 12" id="KW-0238">DNA-binding</keyword>
<keyword evidence="15" id="KW-0540">Nuclease</keyword>
<evidence type="ECO:0000256" key="6">
    <source>
        <dbReference type="ARBA" id="ARBA00023004"/>
    </source>
</evidence>
<evidence type="ECO:0000256" key="12">
    <source>
        <dbReference type="HAMAP-Rule" id="MF_00942"/>
    </source>
</evidence>
<dbReference type="Proteomes" id="UP000542776">
    <property type="component" value="Unassembled WGS sequence"/>
</dbReference>
<evidence type="ECO:0000256" key="3">
    <source>
        <dbReference type="ARBA" id="ARBA00022723"/>
    </source>
</evidence>
<dbReference type="InterPro" id="IPR005759">
    <property type="entry name" value="Nth"/>
</dbReference>
<dbReference type="Pfam" id="PF00633">
    <property type="entry name" value="HHH"/>
    <property type="match status" value="1"/>
</dbReference>
<keyword evidence="2 12" id="KW-0004">4Fe-4S</keyword>
<comment type="cofactor">
    <cofactor evidence="12">
        <name>[4Fe-4S] cluster</name>
        <dbReference type="ChEBI" id="CHEBI:49883"/>
    </cofactor>
    <text evidence="12">Binds 1 [4Fe-4S] cluster.</text>
</comment>
<evidence type="ECO:0000259" key="14">
    <source>
        <dbReference type="SMART" id="SM00478"/>
    </source>
</evidence>
<dbReference type="CDD" id="cd00056">
    <property type="entry name" value="ENDO3c"/>
    <property type="match status" value="1"/>
</dbReference>
<keyword evidence="7 12" id="KW-0411">Iron-sulfur</keyword>
<dbReference type="InterPro" id="IPR000445">
    <property type="entry name" value="HhH_motif"/>
</dbReference>
<evidence type="ECO:0000256" key="10">
    <source>
        <dbReference type="ARBA" id="ARBA00023239"/>
    </source>
</evidence>
<sequence>MTENPPPAKPPRRAKSPQPAAPSPEASLQGTGGRVAETPGVGARPKRAAGRSTPSQANDTAGKPPKSGAKTKAEAVAKAARRKVAARPPKIPYTPEAIAEIFRRFAVQRPEPQPELEHRDAFTLLVAVVLSAQATDSGVNRATRVLFSLADTPQAMAALGEEAIREAIRTIGLYRNKAKNVAALAERLMREHGGEVPQTRAALEALPGVGRKTANVVLNTAFGEETLAVDTHIFRIGNRLKIAPGKTPEAVEEAFLRIIPAGFLRHAHHWLILHGRYVCKARKPDCEACIIADLCRADEKTTDVPAPLVALPVSGPGPQPLPPGASASPAR</sequence>
<evidence type="ECO:0000313" key="16">
    <source>
        <dbReference type="Proteomes" id="UP000542776"/>
    </source>
</evidence>
<evidence type="ECO:0000256" key="4">
    <source>
        <dbReference type="ARBA" id="ARBA00022763"/>
    </source>
</evidence>
<keyword evidence="15" id="KW-0255">Endonuclease</keyword>
<dbReference type="NCBIfam" id="TIGR01083">
    <property type="entry name" value="nth"/>
    <property type="match status" value="1"/>
</dbReference>
<dbReference type="InterPro" id="IPR003265">
    <property type="entry name" value="HhH-GPD_domain"/>
</dbReference>
<reference evidence="15 16" key="1">
    <citation type="submission" date="2020-08" db="EMBL/GenBank/DDBJ databases">
        <title>Genomic Encyclopedia of Type Strains, Phase IV (KMG-IV): sequencing the most valuable type-strain genomes for metagenomic binning, comparative biology and taxonomic classification.</title>
        <authorList>
            <person name="Goeker M."/>
        </authorList>
    </citation>
    <scope>NUCLEOTIDE SEQUENCE [LARGE SCALE GENOMIC DNA]</scope>
    <source>
        <strain evidence="15 16">DSM 102238</strain>
    </source>
</reference>
<keyword evidence="11 12" id="KW-0326">Glycosidase</keyword>
<keyword evidence="3 12" id="KW-0479">Metal-binding</keyword>
<evidence type="ECO:0000256" key="2">
    <source>
        <dbReference type="ARBA" id="ARBA00022485"/>
    </source>
</evidence>
<proteinExistence type="inferred from homology"/>
<dbReference type="GO" id="GO:0140078">
    <property type="term" value="F:class I DNA-(apurinic or apyrimidinic site) endonuclease activity"/>
    <property type="evidence" value="ECO:0007669"/>
    <property type="project" value="UniProtKB-EC"/>
</dbReference>
<dbReference type="EMBL" id="JACIEK010000011">
    <property type="protein sequence ID" value="MBB3999730.1"/>
    <property type="molecule type" value="Genomic_DNA"/>
</dbReference>
<dbReference type="SMART" id="SM00525">
    <property type="entry name" value="FES"/>
    <property type="match status" value="1"/>
</dbReference>
<comment type="catalytic activity">
    <reaction evidence="12">
        <text>2'-deoxyribonucleotide-(2'-deoxyribose 5'-phosphate)-2'-deoxyribonucleotide-DNA = a 3'-end 2'-deoxyribonucleotide-(2,3-dehydro-2,3-deoxyribose 5'-phosphate)-DNA + a 5'-end 5'-phospho-2'-deoxyribonucleoside-DNA + H(+)</text>
        <dbReference type="Rhea" id="RHEA:66592"/>
        <dbReference type="Rhea" id="RHEA-COMP:13180"/>
        <dbReference type="Rhea" id="RHEA-COMP:16897"/>
        <dbReference type="Rhea" id="RHEA-COMP:17067"/>
        <dbReference type="ChEBI" id="CHEBI:15378"/>
        <dbReference type="ChEBI" id="CHEBI:136412"/>
        <dbReference type="ChEBI" id="CHEBI:157695"/>
        <dbReference type="ChEBI" id="CHEBI:167181"/>
        <dbReference type="EC" id="4.2.99.18"/>
    </reaction>
</comment>
<gene>
    <name evidence="12" type="primary">nth</name>
    <name evidence="15" type="ORF">GGR04_003600</name>
</gene>
<dbReference type="SUPFAM" id="SSF48150">
    <property type="entry name" value="DNA-glycosylase"/>
    <property type="match status" value="1"/>
</dbReference>
<feature type="region of interest" description="Disordered" evidence="13">
    <location>
        <begin position="308"/>
        <end position="331"/>
    </location>
</feature>
<dbReference type="FunFam" id="1.10.340.30:FF:000001">
    <property type="entry name" value="Endonuclease III"/>
    <property type="match status" value="1"/>
</dbReference>
<keyword evidence="16" id="KW-1185">Reference proteome</keyword>
<dbReference type="Pfam" id="PF00730">
    <property type="entry name" value="HhH-GPD"/>
    <property type="match status" value="1"/>
</dbReference>
<evidence type="ECO:0000256" key="5">
    <source>
        <dbReference type="ARBA" id="ARBA00022801"/>
    </source>
</evidence>
<dbReference type="InterPro" id="IPR003651">
    <property type="entry name" value="Endonuclease3_FeS-loop_motif"/>
</dbReference>
<dbReference type="Gene3D" id="1.10.340.30">
    <property type="entry name" value="Hypothetical protein, domain 2"/>
    <property type="match status" value="1"/>
</dbReference>
<dbReference type="PANTHER" id="PTHR10359">
    <property type="entry name" value="A/G-SPECIFIC ADENINE GLYCOSYLASE/ENDONUCLEASE III"/>
    <property type="match status" value="1"/>
</dbReference>
<evidence type="ECO:0000256" key="11">
    <source>
        <dbReference type="ARBA" id="ARBA00023295"/>
    </source>
</evidence>
<evidence type="ECO:0000256" key="1">
    <source>
        <dbReference type="ARBA" id="ARBA00008343"/>
    </source>
</evidence>
<dbReference type="SMART" id="SM00478">
    <property type="entry name" value="ENDO3c"/>
    <property type="match status" value="1"/>
</dbReference>
<feature type="binding site" evidence="12">
    <location>
        <position position="295"/>
    </location>
    <ligand>
        <name>[4Fe-4S] cluster</name>
        <dbReference type="ChEBI" id="CHEBI:49883"/>
    </ligand>
</feature>
<dbReference type="GO" id="GO:0006285">
    <property type="term" value="P:base-excision repair, AP site formation"/>
    <property type="evidence" value="ECO:0007669"/>
    <property type="project" value="TreeGrafter"/>
</dbReference>
<keyword evidence="5 12" id="KW-0378">Hydrolase</keyword>
<protein>
    <recommendedName>
        <fullName evidence="12">Endonuclease III</fullName>
        <ecNumber evidence="12">4.2.99.18</ecNumber>
    </recommendedName>
    <alternativeName>
        <fullName evidence="12">DNA-(apurinic or apyrimidinic site) lyase</fullName>
    </alternativeName>
</protein>
<dbReference type="HAMAP" id="MF_00942">
    <property type="entry name" value="Nth"/>
    <property type="match status" value="1"/>
</dbReference>
<dbReference type="GO" id="GO:0019104">
    <property type="term" value="F:DNA N-glycosylase activity"/>
    <property type="evidence" value="ECO:0007669"/>
    <property type="project" value="UniProtKB-UniRule"/>
</dbReference>
<organism evidence="15 16">
    <name type="scientific">Aureimonas pseudogalii</name>
    <dbReference type="NCBI Taxonomy" id="1744844"/>
    <lineage>
        <taxon>Bacteria</taxon>
        <taxon>Pseudomonadati</taxon>
        <taxon>Pseudomonadota</taxon>
        <taxon>Alphaproteobacteria</taxon>
        <taxon>Hyphomicrobiales</taxon>
        <taxon>Aurantimonadaceae</taxon>
        <taxon>Aureimonas</taxon>
    </lineage>
</organism>
<dbReference type="Gene3D" id="1.10.1670.10">
    <property type="entry name" value="Helix-hairpin-Helix base-excision DNA repair enzymes (C-terminal)"/>
    <property type="match status" value="1"/>
</dbReference>
<feature type="binding site" evidence="12">
    <location>
        <position position="286"/>
    </location>
    <ligand>
        <name>[4Fe-4S] cluster</name>
        <dbReference type="ChEBI" id="CHEBI:49883"/>
    </ligand>
</feature>
<comment type="caution">
    <text evidence="15">The sequence shown here is derived from an EMBL/GenBank/DDBJ whole genome shotgun (WGS) entry which is preliminary data.</text>
</comment>
<feature type="region of interest" description="Disordered" evidence="13">
    <location>
        <begin position="1"/>
        <end position="76"/>
    </location>
</feature>
<dbReference type="RefSeq" id="WP_183201242.1">
    <property type="nucleotide sequence ID" value="NZ_JACIEK010000011.1"/>
</dbReference>
<keyword evidence="9 12" id="KW-0234">DNA repair</keyword>
<evidence type="ECO:0000256" key="9">
    <source>
        <dbReference type="ARBA" id="ARBA00023204"/>
    </source>
</evidence>
<dbReference type="GO" id="GO:0051539">
    <property type="term" value="F:4 iron, 4 sulfur cluster binding"/>
    <property type="evidence" value="ECO:0007669"/>
    <property type="project" value="UniProtKB-UniRule"/>
</dbReference>
<name>A0A7W6MLG1_9HYPH</name>
<evidence type="ECO:0000256" key="13">
    <source>
        <dbReference type="SAM" id="MobiDB-lite"/>
    </source>
</evidence>
<evidence type="ECO:0000256" key="7">
    <source>
        <dbReference type="ARBA" id="ARBA00023014"/>
    </source>
</evidence>
<dbReference type="FunFam" id="1.10.1670.10:FF:000001">
    <property type="entry name" value="Endonuclease III"/>
    <property type="match status" value="1"/>
</dbReference>
<evidence type="ECO:0000256" key="8">
    <source>
        <dbReference type="ARBA" id="ARBA00023125"/>
    </source>
</evidence>
<keyword evidence="6 12" id="KW-0408">Iron</keyword>
<dbReference type="Pfam" id="PF10576">
    <property type="entry name" value="EndIII_4Fe-2S"/>
    <property type="match status" value="1"/>
</dbReference>
<dbReference type="InterPro" id="IPR011257">
    <property type="entry name" value="DNA_glycosylase"/>
</dbReference>
<dbReference type="PROSITE" id="PS01155">
    <property type="entry name" value="ENDONUCLEASE_III_2"/>
    <property type="match status" value="1"/>
</dbReference>
<feature type="domain" description="HhH-GPD" evidence="14">
    <location>
        <begin position="130"/>
        <end position="277"/>
    </location>
</feature>
<feature type="binding site" evidence="12">
    <location>
        <position position="289"/>
    </location>
    <ligand>
        <name>[4Fe-4S] cluster</name>
        <dbReference type="ChEBI" id="CHEBI:49883"/>
    </ligand>
</feature>
<evidence type="ECO:0000313" key="15">
    <source>
        <dbReference type="EMBL" id="MBB3999730.1"/>
    </source>
</evidence>
<accession>A0A7W6MLG1</accession>
<dbReference type="GO" id="GO:0046872">
    <property type="term" value="F:metal ion binding"/>
    <property type="evidence" value="ECO:0007669"/>
    <property type="project" value="UniProtKB-KW"/>
</dbReference>
<keyword evidence="10 12" id="KW-0456">Lyase</keyword>
<dbReference type="PANTHER" id="PTHR10359:SF18">
    <property type="entry name" value="ENDONUCLEASE III"/>
    <property type="match status" value="1"/>
</dbReference>